<sequence>MRNLIFVAGQKGGTTKSTTSHLICLGAFLRKQPSVYVLTDPNRSLKDAGRPYAVMDGRDAEGLAQIIKHSEAMKNGWVVVDGGGNRPAFDKAVAEIVDLAVLPFRPSEEDIETVAKDLEALPGSIALPSAWSTNKHAQAASQWLIDGLDKAYPGRVVREPLWFVNSAAELLGASLENPSGPVRIAARRAFSVITEAFKLHAQQAESA</sequence>
<keyword evidence="2" id="KW-1185">Reference proteome</keyword>
<dbReference type="OrthoDB" id="8680634at2"/>
<dbReference type="RefSeq" id="WP_085489957.1">
    <property type="nucleotide sequence ID" value="NZ_FXAT01000023.1"/>
</dbReference>
<dbReference type="EMBL" id="FXAT01000023">
    <property type="protein sequence ID" value="SMG61583.1"/>
    <property type="molecule type" value="Genomic_DNA"/>
</dbReference>
<dbReference type="InterPro" id="IPR027417">
    <property type="entry name" value="P-loop_NTPase"/>
</dbReference>
<evidence type="ECO:0000313" key="1">
    <source>
        <dbReference type="EMBL" id="SMG61583.1"/>
    </source>
</evidence>
<accession>A0A1X7M7S4</accession>
<dbReference type="Proteomes" id="UP000193228">
    <property type="component" value="Unassembled WGS sequence"/>
</dbReference>
<protein>
    <recommendedName>
        <fullName evidence="3">Chromosome partitioning protein</fullName>
    </recommendedName>
</protein>
<dbReference type="Gene3D" id="3.40.50.300">
    <property type="entry name" value="P-loop containing nucleotide triphosphate hydrolases"/>
    <property type="match status" value="1"/>
</dbReference>
<evidence type="ECO:0008006" key="3">
    <source>
        <dbReference type="Google" id="ProtNLM"/>
    </source>
</evidence>
<gene>
    <name evidence="1" type="ORF">SAMN06265784_12341</name>
</gene>
<dbReference type="STRING" id="1515439.SAMN06265784_12341"/>
<dbReference type="SUPFAM" id="SSF52540">
    <property type="entry name" value="P-loop containing nucleoside triphosphate hydrolases"/>
    <property type="match status" value="1"/>
</dbReference>
<organism evidence="1 2">
    <name type="scientific">Paraburkholderia susongensis</name>
    <dbReference type="NCBI Taxonomy" id="1515439"/>
    <lineage>
        <taxon>Bacteria</taxon>
        <taxon>Pseudomonadati</taxon>
        <taxon>Pseudomonadota</taxon>
        <taxon>Betaproteobacteria</taxon>
        <taxon>Burkholderiales</taxon>
        <taxon>Burkholderiaceae</taxon>
        <taxon>Paraburkholderia</taxon>
    </lineage>
</organism>
<proteinExistence type="predicted"/>
<name>A0A1X7M7S4_9BURK</name>
<evidence type="ECO:0000313" key="2">
    <source>
        <dbReference type="Proteomes" id="UP000193228"/>
    </source>
</evidence>
<dbReference type="AlphaFoldDB" id="A0A1X7M7S4"/>
<reference evidence="2" key="1">
    <citation type="submission" date="2017-04" db="EMBL/GenBank/DDBJ databases">
        <authorList>
            <person name="Varghese N."/>
            <person name="Submissions S."/>
        </authorList>
    </citation>
    <scope>NUCLEOTIDE SEQUENCE [LARGE SCALE GENOMIC DNA]</scope>
    <source>
        <strain evidence="2">LMG 29540</strain>
    </source>
</reference>